<dbReference type="GO" id="GO:0003677">
    <property type="term" value="F:DNA binding"/>
    <property type="evidence" value="ECO:0007669"/>
    <property type="project" value="InterPro"/>
</dbReference>
<feature type="compositionally biased region" description="Polar residues" evidence="5">
    <location>
        <begin position="191"/>
        <end position="206"/>
    </location>
</feature>
<gene>
    <name evidence="8" type="ORF">KK083_13800</name>
</gene>
<dbReference type="PANTHER" id="PTHR43133:SF46">
    <property type="entry name" value="RNA POLYMERASE SIGMA-70 FACTOR ECF SUBFAMILY"/>
    <property type="match status" value="1"/>
</dbReference>
<name>A0AAP2DN68_9BACT</name>
<keyword evidence="2" id="KW-0805">Transcription regulation</keyword>
<dbReference type="Gene3D" id="1.10.1740.10">
    <property type="match status" value="1"/>
</dbReference>
<dbReference type="InterPro" id="IPR036388">
    <property type="entry name" value="WH-like_DNA-bd_sf"/>
</dbReference>
<dbReference type="InterPro" id="IPR014284">
    <property type="entry name" value="RNA_pol_sigma-70_dom"/>
</dbReference>
<evidence type="ECO:0000256" key="4">
    <source>
        <dbReference type="ARBA" id="ARBA00023163"/>
    </source>
</evidence>
<reference evidence="8 9" key="1">
    <citation type="submission" date="2021-05" db="EMBL/GenBank/DDBJ databases">
        <title>A Polyphasic approach of four new species of the genus Ohtaekwangia: Ohtaekwangia histidinii sp. nov., Ohtaekwangia cretensis sp. nov., Ohtaekwangia indiensis sp. nov., Ohtaekwangia reichenbachii sp. nov. from diverse environment.</title>
        <authorList>
            <person name="Octaviana S."/>
        </authorList>
    </citation>
    <scope>NUCLEOTIDE SEQUENCE [LARGE SCALE GENOMIC DNA]</scope>
    <source>
        <strain evidence="8 9">PWU4</strain>
    </source>
</reference>
<dbReference type="Pfam" id="PF04542">
    <property type="entry name" value="Sigma70_r2"/>
    <property type="match status" value="1"/>
</dbReference>
<dbReference type="EMBL" id="JAHESF010000012">
    <property type="protein sequence ID" value="MBT1697962.1"/>
    <property type="molecule type" value="Genomic_DNA"/>
</dbReference>
<dbReference type="InterPro" id="IPR013324">
    <property type="entry name" value="RNA_pol_sigma_r3/r4-like"/>
</dbReference>
<evidence type="ECO:0000313" key="8">
    <source>
        <dbReference type="EMBL" id="MBT1697962.1"/>
    </source>
</evidence>
<evidence type="ECO:0000256" key="3">
    <source>
        <dbReference type="ARBA" id="ARBA00023082"/>
    </source>
</evidence>
<evidence type="ECO:0000259" key="6">
    <source>
        <dbReference type="Pfam" id="PF04542"/>
    </source>
</evidence>
<dbReference type="SUPFAM" id="SSF88946">
    <property type="entry name" value="Sigma2 domain of RNA polymerase sigma factors"/>
    <property type="match status" value="1"/>
</dbReference>
<dbReference type="InterPro" id="IPR007627">
    <property type="entry name" value="RNA_pol_sigma70_r2"/>
</dbReference>
<keyword evidence="4" id="KW-0804">Transcription</keyword>
<protein>
    <submittedName>
        <fullName evidence="8">Sigma-70 family RNA polymerase sigma factor</fullName>
    </submittedName>
</protein>
<evidence type="ECO:0000313" key="9">
    <source>
        <dbReference type="Proteomes" id="UP001319200"/>
    </source>
</evidence>
<dbReference type="NCBIfam" id="TIGR02937">
    <property type="entry name" value="sigma70-ECF"/>
    <property type="match status" value="1"/>
</dbReference>
<evidence type="ECO:0000256" key="5">
    <source>
        <dbReference type="SAM" id="MobiDB-lite"/>
    </source>
</evidence>
<dbReference type="InterPro" id="IPR013249">
    <property type="entry name" value="RNA_pol_sigma70_r4_t2"/>
</dbReference>
<evidence type="ECO:0000256" key="2">
    <source>
        <dbReference type="ARBA" id="ARBA00023015"/>
    </source>
</evidence>
<dbReference type="Gene3D" id="1.10.10.10">
    <property type="entry name" value="Winged helix-like DNA-binding domain superfamily/Winged helix DNA-binding domain"/>
    <property type="match status" value="1"/>
</dbReference>
<dbReference type="SUPFAM" id="SSF88659">
    <property type="entry name" value="Sigma3 and sigma4 domains of RNA polymerase sigma factors"/>
    <property type="match status" value="1"/>
</dbReference>
<evidence type="ECO:0000259" key="7">
    <source>
        <dbReference type="Pfam" id="PF08281"/>
    </source>
</evidence>
<accession>A0AAP2DN68</accession>
<evidence type="ECO:0000256" key="1">
    <source>
        <dbReference type="ARBA" id="ARBA00010641"/>
    </source>
</evidence>
<feature type="region of interest" description="Disordered" evidence="5">
    <location>
        <begin position="186"/>
        <end position="206"/>
    </location>
</feature>
<sequence length="206" mass="23953">MEFKIYRAKEEELIKGCLRRDRNAQQQLFDLYSAKMYGLCYRYVRHSMEAEDILVTAFTKVFERIAQFKGEGSFEGWIRRIMVNEALTYLRKSRSMYLETELEQADREPDYDRLSDHLEAEDLLKMIQELPAGYRLVFNMYAIDGYSHKEIAEQLGISENTSKSQLSRARVYLQKMLAESDLQPWAKTASAGGSSNPKLNNDESAT</sequence>
<dbReference type="CDD" id="cd06171">
    <property type="entry name" value="Sigma70_r4"/>
    <property type="match status" value="1"/>
</dbReference>
<dbReference type="PANTHER" id="PTHR43133">
    <property type="entry name" value="RNA POLYMERASE ECF-TYPE SIGMA FACTO"/>
    <property type="match status" value="1"/>
</dbReference>
<proteinExistence type="inferred from homology"/>
<comment type="caution">
    <text evidence="8">The sequence shown here is derived from an EMBL/GenBank/DDBJ whole genome shotgun (WGS) entry which is preliminary data.</text>
</comment>
<dbReference type="RefSeq" id="WP_254163834.1">
    <property type="nucleotide sequence ID" value="NZ_JAHESF010000012.1"/>
</dbReference>
<organism evidence="8 9">
    <name type="scientific">Chryseosolibacter histidini</name>
    <dbReference type="NCBI Taxonomy" id="2782349"/>
    <lineage>
        <taxon>Bacteria</taxon>
        <taxon>Pseudomonadati</taxon>
        <taxon>Bacteroidota</taxon>
        <taxon>Cytophagia</taxon>
        <taxon>Cytophagales</taxon>
        <taxon>Chryseotaleaceae</taxon>
        <taxon>Chryseosolibacter</taxon>
    </lineage>
</organism>
<dbReference type="AlphaFoldDB" id="A0AAP2DN68"/>
<keyword evidence="9" id="KW-1185">Reference proteome</keyword>
<feature type="domain" description="RNA polymerase sigma-70 region 2" evidence="6">
    <location>
        <begin position="28"/>
        <end position="94"/>
    </location>
</feature>
<feature type="domain" description="RNA polymerase sigma factor 70 region 4 type 2" evidence="7">
    <location>
        <begin position="121"/>
        <end position="171"/>
    </location>
</feature>
<dbReference type="Pfam" id="PF08281">
    <property type="entry name" value="Sigma70_r4_2"/>
    <property type="match status" value="1"/>
</dbReference>
<dbReference type="Proteomes" id="UP001319200">
    <property type="component" value="Unassembled WGS sequence"/>
</dbReference>
<dbReference type="InterPro" id="IPR039425">
    <property type="entry name" value="RNA_pol_sigma-70-like"/>
</dbReference>
<keyword evidence="3" id="KW-0731">Sigma factor</keyword>
<dbReference type="InterPro" id="IPR013325">
    <property type="entry name" value="RNA_pol_sigma_r2"/>
</dbReference>
<comment type="similarity">
    <text evidence="1">Belongs to the sigma-70 factor family. ECF subfamily.</text>
</comment>
<dbReference type="GO" id="GO:0006352">
    <property type="term" value="P:DNA-templated transcription initiation"/>
    <property type="evidence" value="ECO:0007669"/>
    <property type="project" value="InterPro"/>
</dbReference>
<dbReference type="GO" id="GO:0016987">
    <property type="term" value="F:sigma factor activity"/>
    <property type="evidence" value="ECO:0007669"/>
    <property type="project" value="UniProtKB-KW"/>
</dbReference>